<evidence type="ECO:0000256" key="5">
    <source>
        <dbReference type="PIRSR" id="PIRSR006386-1"/>
    </source>
</evidence>
<protein>
    <recommendedName>
        <fullName evidence="4">Glutathione S-transferase kappa</fullName>
        <ecNumber evidence="4">2.5.1.18</ecNumber>
    </recommendedName>
</protein>
<organism evidence="7 8">
    <name type="scientific">Penicillium diatomitis</name>
    <dbReference type="NCBI Taxonomy" id="2819901"/>
    <lineage>
        <taxon>Eukaryota</taxon>
        <taxon>Fungi</taxon>
        <taxon>Dikarya</taxon>
        <taxon>Ascomycota</taxon>
        <taxon>Pezizomycotina</taxon>
        <taxon>Eurotiomycetes</taxon>
        <taxon>Eurotiomycetidae</taxon>
        <taxon>Eurotiales</taxon>
        <taxon>Aspergillaceae</taxon>
        <taxon>Penicillium</taxon>
    </lineage>
</organism>
<comment type="similarity">
    <text evidence="1 4">Belongs to the GST superfamily. Kappa family.</text>
</comment>
<dbReference type="PANTHER" id="PTHR42943">
    <property type="entry name" value="GLUTATHIONE S-TRANSFERASE KAPPA"/>
    <property type="match status" value="1"/>
</dbReference>
<comment type="caution">
    <text evidence="7">The sequence shown here is derived from an EMBL/GenBank/DDBJ whole genome shotgun (WGS) entry which is preliminary data.</text>
</comment>
<dbReference type="GeneID" id="81625709"/>
<keyword evidence="2 4" id="KW-0808">Transferase</keyword>
<evidence type="ECO:0000313" key="7">
    <source>
        <dbReference type="EMBL" id="KAJ5484062.1"/>
    </source>
</evidence>
<reference evidence="7" key="2">
    <citation type="journal article" date="2023" name="IMA Fungus">
        <title>Comparative genomic study of the Penicillium genus elucidates a diverse pangenome and 15 lateral gene transfer events.</title>
        <authorList>
            <person name="Petersen C."/>
            <person name="Sorensen T."/>
            <person name="Nielsen M.R."/>
            <person name="Sondergaard T.E."/>
            <person name="Sorensen J.L."/>
            <person name="Fitzpatrick D.A."/>
            <person name="Frisvad J.C."/>
            <person name="Nielsen K.L."/>
        </authorList>
    </citation>
    <scope>NUCLEOTIDE SEQUENCE</scope>
    <source>
        <strain evidence="7">IBT 30728</strain>
    </source>
</reference>
<feature type="domain" description="DSBA-like thioredoxin" evidence="6">
    <location>
        <begin position="5"/>
        <end position="217"/>
    </location>
</feature>
<proteinExistence type="inferred from homology"/>
<dbReference type="FunFam" id="3.40.30.10:FF:000096">
    <property type="entry name" value="Glutathione S-transferase kappa"/>
    <property type="match status" value="1"/>
</dbReference>
<feature type="active site" description="Nucleophile" evidence="5">
    <location>
        <position position="13"/>
    </location>
</feature>
<keyword evidence="8" id="KW-1185">Reference proteome</keyword>
<dbReference type="InterPro" id="IPR001853">
    <property type="entry name" value="DSBA-like_thioredoxin_dom"/>
</dbReference>
<reference evidence="7" key="1">
    <citation type="submission" date="2022-12" db="EMBL/GenBank/DDBJ databases">
        <authorList>
            <person name="Petersen C."/>
        </authorList>
    </citation>
    <scope>NUCLEOTIDE SEQUENCE</scope>
    <source>
        <strain evidence="7">IBT 30728</strain>
    </source>
</reference>
<gene>
    <name evidence="7" type="ORF">N7539_005858</name>
</gene>
<evidence type="ECO:0000256" key="3">
    <source>
        <dbReference type="ARBA" id="ARBA00047960"/>
    </source>
</evidence>
<dbReference type="GO" id="GO:0006749">
    <property type="term" value="P:glutathione metabolic process"/>
    <property type="evidence" value="ECO:0007669"/>
    <property type="project" value="TreeGrafter"/>
</dbReference>
<evidence type="ECO:0000256" key="4">
    <source>
        <dbReference type="PIRNR" id="PIRNR006386"/>
    </source>
</evidence>
<dbReference type="InterPro" id="IPR014440">
    <property type="entry name" value="HCCAis_GSTk"/>
</dbReference>
<dbReference type="InterPro" id="IPR036249">
    <property type="entry name" value="Thioredoxin-like_sf"/>
</dbReference>
<dbReference type="GO" id="GO:0004364">
    <property type="term" value="F:glutathione transferase activity"/>
    <property type="evidence" value="ECO:0007669"/>
    <property type="project" value="UniProtKB-UniRule"/>
</dbReference>
<dbReference type="RefSeq" id="XP_056789332.1">
    <property type="nucleotide sequence ID" value="XM_056935460.1"/>
</dbReference>
<evidence type="ECO:0000259" key="6">
    <source>
        <dbReference type="Pfam" id="PF01323"/>
    </source>
</evidence>
<dbReference type="EC" id="2.5.1.18" evidence="4"/>
<dbReference type="SUPFAM" id="SSF52833">
    <property type="entry name" value="Thioredoxin-like"/>
    <property type="match status" value="1"/>
</dbReference>
<dbReference type="AlphaFoldDB" id="A0A9W9X520"/>
<dbReference type="GO" id="GO:0005739">
    <property type="term" value="C:mitochondrion"/>
    <property type="evidence" value="ECO:0007669"/>
    <property type="project" value="TreeGrafter"/>
</dbReference>
<evidence type="ECO:0000256" key="2">
    <source>
        <dbReference type="ARBA" id="ARBA00022679"/>
    </source>
</evidence>
<comment type="catalytic activity">
    <reaction evidence="3 4">
        <text>RX + glutathione = an S-substituted glutathione + a halide anion + H(+)</text>
        <dbReference type="Rhea" id="RHEA:16437"/>
        <dbReference type="ChEBI" id="CHEBI:15378"/>
        <dbReference type="ChEBI" id="CHEBI:16042"/>
        <dbReference type="ChEBI" id="CHEBI:17792"/>
        <dbReference type="ChEBI" id="CHEBI:57925"/>
        <dbReference type="ChEBI" id="CHEBI:90779"/>
        <dbReference type="EC" id="2.5.1.18"/>
    </reaction>
</comment>
<dbReference type="Pfam" id="PF01323">
    <property type="entry name" value="DSBA"/>
    <property type="match status" value="1"/>
</dbReference>
<name>A0A9W9X520_9EURO</name>
<dbReference type="PIRSF" id="PIRSF006386">
    <property type="entry name" value="HCCAis_GSTk"/>
    <property type="match status" value="1"/>
</dbReference>
<dbReference type="Proteomes" id="UP001148312">
    <property type="component" value="Unassembled WGS sequence"/>
</dbReference>
<dbReference type="GO" id="GO:0004602">
    <property type="term" value="F:glutathione peroxidase activity"/>
    <property type="evidence" value="ECO:0007669"/>
    <property type="project" value="TreeGrafter"/>
</dbReference>
<sequence>MSCKIDAYVDCVSPYSFLAAHYLRRNRKALESHGVEIEFHPVFLGGVNVGSGNKPPWTLPAKAAYSKFDLARASKYFGVPAVKAPDFFPILTIMILIVHTPFRLKPQRGMIYIKRHFPRERFETTLLSLTEWIFYKSIDISKPENLTKLLQSQQYSDSEIQAILGAAKDPEYKEALTYNTQKALDLGAFGAPWFWVRNQAGAEEPFFGSDRFNFMWQFLDIPFQDLTIIEKARL</sequence>
<dbReference type="Gene3D" id="3.40.30.10">
    <property type="entry name" value="Glutaredoxin"/>
    <property type="match status" value="1"/>
</dbReference>
<evidence type="ECO:0000313" key="8">
    <source>
        <dbReference type="Proteomes" id="UP001148312"/>
    </source>
</evidence>
<dbReference type="PANTHER" id="PTHR42943:SF13">
    <property type="entry name" value="GLUTATHIONE S-TRANSFERASE KAPPA-RELATED"/>
    <property type="match status" value="1"/>
</dbReference>
<dbReference type="GO" id="GO:0005777">
    <property type="term" value="C:peroxisome"/>
    <property type="evidence" value="ECO:0007669"/>
    <property type="project" value="TreeGrafter"/>
</dbReference>
<accession>A0A9W9X520</accession>
<dbReference type="EMBL" id="JAPWDQ010000006">
    <property type="protein sequence ID" value="KAJ5484062.1"/>
    <property type="molecule type" value="Genomic_DNA"/>
</dbReference>
<dbReference type="InterPro" id="IPR051924">
    <property type="entry name" value="GST_Kappa/NadH"/>
</dbReference>
<evidence type="ECO:0000256" key="1">
    <source>
        <dbReference type="ARBA" id="ARBA00006494"/>
    </source>
</evidence>